<name>A0AAN8GV00_CHAGU</name>
<evidence type="ECO:0000313" key="8">
    <source>
        <dbReference type="Proteomes" id="UP001331515"/>
    </source>
</evidence>
<dbReference type="FunFam" id="1.10.246.90:FF:000004">
    <property type="entry name" value="Nucleolar protein 58"/>
    <property type="match status" value="1"/>
</dbReference>
<dbReference type="GO" id="GO:0030515">
    <property type="term" value="F:snoRNA binding"/>
    <property type="evidence" value="ECO:0007669"/>
    <property type="project" value="InterPro"/>
</dbReference>
<dbReference type="Proteomes" id="UP001331515">
    <property type="component" value="Unassembled WGS sequence"/>
</dbReference>
<evidence type="ECO:0000256" key="3">
    <source>
        <dbReference type="ARBA" id="ARBA00022517"/>
    </source>
</evidence>
<comment type="caution">
    <text evidence="7">The sequence shown here is derived from an EMBL/GenBank/DDBJ whole genome shotgun (WGS) entry which is preliminary data.</text>
</comment>
<evidence type="ECO:0000256" key="2">
    <source>
        <dbReference type="ARBA" id="ARBA00020379"/>
    </source>
</evidence>
<accession>A0AAN8GV00</accession>
<evidence type="ECO:0000256" key="4">
    <source>
        <dbReference type="ARBA" id="ARBA00023242"/>
    </source>
</evidence>
<evidence type="ECO:0000313" key="7">
    <source>
        <dbReference type="EMBL" id="KAK5891367.1"/>
    </source>
</evidence>
<dbReference type="PANTHER" id="PTHR10894:SF1">
    <property type="entry name" value="NUCLEOLAR PROTEIN 58"/>
    <property type="match status" value="1"/>
</dbReference>
<dbReference type="InterPro" id="IPR002687">
    <property type="entry name" value="Nop_dom"/>
</dbReference>
<dbReference type="GO" id="GO:0042254">
    <property type="term" value="P:ribosome biogenesis"/>
    <property type="evidence" value="ECO:0007669"/>
    <property type="project" value="UniProtKB-KW"/>
</dbReference>
<dbReference type="Pfam" id="PF08156">
    <property type="entry name" value="NOP5NT"/>
    <property type="match status" value="1"/>
</dbReference>
<evidence type="ECO:0000256" key="5">
    <source>
        <dbReference type="SAM" id="MobiDB-lite"/>
    </source>
</evidence>
<evidence type="ECO:0000256" key="1">
    <source>
        <dbReference type="ARBA" id="ARBA00004604"/>
    </source>
</evidence>
<dbReference type="GO" id="GO:0031428">
    <property type="term" value="C:box C/D methylation guide snoRNP complex"/>
    <property type="evidence" value="ECO:0007669"/>
    <property type="project" value="InterPro"/>
</dbReference>
<proteinExistence type="predicted"/>
<dbReference type="Pfam" id="PF01798">
    <property type="entry name" value="Nop"/>
    <property type="match status" value="1"/>
</dbReference>
<comment type="subcellular location">
    <subcellularLocation>
        <location evidence="1">Nucleus</location>
        <location evidence="1">Nucleolus</location>
    </subcellularLocation>
</comment>
<sequence length="438" mass="48959">MLVLFETAAGYAIFKVLDESKLQQIDSLYKEFDTPEKANKIVKLKHFEKFQDTTEALAAATAMTEGKIGKSLKKLLKKVVAKEAHEQLAISDAKLGGVIKEKMELACIHSPVVAELMRCIRSQIESLVTGLPPKEISAMSLGLAHSLSRYKLKFSPDKVDTKIVHAICDMIFQISRSAERQLQNRMMAIVHNLQSWRDSRWAPVLSHKQGSLLNLAKHPASTVQILGAEKALFRALKTRKDTPKYGLIYHASLVGQTTAKNKGKISRMLAAKASLAIRYDALGEDTNAEMGTENRAKLEARLRQLEEKGIRRISGTGKSMAKADKYQHKGEVRMYDPSGDSTIPSTSKKRKFEEVEEEESEAPVTPAVKSKKAKKEKVVEEEAETSAAAEETPKKKKKKKDKKEEEPETPEPVEEEMAVTESTKKKKKKKKAKDEDDE</sequence>
<dbReference type="Gene3D" id="1.10.246.90">
    <property type="entry name" value="Nop domain"/>
    <property type="match status" value="1"/>
</dbReference>
<dbReference type="InterPro" id="IPR012974">
    <property type="entry name" value="NOP58/56_N"/>
</dbReference>
<feature type="region of interest" description="Disordered" evidence="5">
    <location>
        <begin position="312"/>
        <end position="438"/>
    </location>
</feature>
<evidence type="ECO:0000259" key="6">
    <source>
        <dbReference type="PROSITE" id="PS51358"/>
    </source>
</evidence>
<feature type="domain" description="Nop" evidence="6">
    <location>
        <begin position="189"/>
        <end position="307"/>
    </location>
</feature>
<dbReference type="AlphaFoldDB" id="A0AAN8GV00"/>
<dbReference type="InterPro" id="IPR045056">
    <property type="entry name" value="Nop56/Nop58"/>
</dbReference>
<reference evidence="7 8" key="1">
    <citation type="journal article" date="2023" name="Mol. Biol. Evol.">
        <title>Genomics of Secondarily Temperate Adaptation in the Only Non-Antarctic Icefish.</title>
        <authorList>
            <person name="Rivera-Colon A.G."/>
            <person name="Rayamajhi N."/>
            <person name="Minhas B.F."/>
            <person name="Madrigal G."/>
            <person name="Bilyk K.T."/>
            <person name="Yoon V."/>
            <person name="Hune M."/>
            <person name="Gregory S."/>
            <person name="Cheng C.H.C."/>
            <person name="Catchen J.M."/>
        </authorList>
    </citation>
    <scope>NUCLEOTIDE SEQUENCE [LARGE SCALE GENOMIC DNA]</scope>
    <source>
        <tissue evidence="7">White muscle</tissue>
    </source>
</reference>
<dbReference type="PANTHER" id="PTHR10894">
    <property type="entry name" value="NUCLEOLAR PROTEIN 5 NUCLEOLAR PROTEIN NOP5 NOP58"/>
    <property type="match status" value="1"/>
</dbReference>
<protein>
    <recommendedName>
        <fullName evidence="2">Nucleolar protein 58</fullName>
    </recommendedName>
</protein>
<feature type="compositionally biased region" description="Basic and acidic residues" evidence="5">
    <location>
        <begin position="321"/>
        <end position="334"/>
    </location>
</feature>
<dbReference type="PROSITE" id="PS51358">
    <property type="entry name" value="NOP"/>
    <property type="match status" value="1"/>
</dbReference>
<dbReference type="GO" id="GO:0032040">
    <property type="term" value="C:small-subunit processome"/>
    <property type="evidence" value="ECO:0007669"/>
    <property type="project" value="InterPro"/>
</dbReference>
<keyword evidence="4" id="KW-0539">Nucleus</keyword>
<keyword evidence="3" id="KW-0690">Ribosome biogenesis</keyword>
<feature type="compositionally biased region" description="Acidic residues" evidence="5">
    <location>
        <begin position="406"/>
        <end position="418"/>
    </location>
</feature>
<dbReference type="SUPFAM" id="SSF89124">
    <property type="entry name" value="Nop domain"/>
    <property type="match status" value="1"/>
</dbReference>
<dbReference type="EMBL" id="JAURVH010001536">
    <property type="protein sequence ID" value="KAK5891367.1"/>
    <property type="molecule type" value="Genomic_DNA"/>
</dbReference>
<dbReference type="InterPro" id="IPR036070">
    <property type="entry name" value="Nop_dom_sf"/>
</dbReference>
<dbReference type="InterPro" id="IPR042239">
    <property type="entry name" value="Nop_C"/>
</dbReference>
<organism evidence="7 8">
    <name type="scientific">Champsocephalus gunnari</name>
    <name type="common">Mackerel icefish</name>
    <dbReference type="NCBI Taxonomy" id="52237"/>
    <lineage>
        <taxon>Eukaryota</taxon>
        <taxon>Metazoa</taxon>
        <taxon>Chordata</taxon>
        <taxon>Craniata</taxon>
        <taxon>Vertebrata</taxon>
        <taxon>Euteleostomi</taxon>
        <taxon>Actinopterygii</taxon>
        <taxon>Neopterygii</taxon>
        <taxon>Teleostei</taxon>
        <taxon>Neoteleostei</taxon>
        <taxon>Acanthomorphata</taxon>
        <taxon>Eupercaria</taxon>
        <taxon>Perciformes</taxon>
        <taxon>Notothenioidei</taxon>
        <taxon>Channichthyidae</taxon>
        <taxon>Champsocephalus</taxon>
    </lineage>
</organism>
<gene>
    <name evidence="7" type="ORF">CgunFtcFv8_018627</name>
</gene>
<keyword evidence="8" id="KW-1185">Reference proteome</keyword>